<protein>
    <recommendedName>
        <fullName evidence="3">GyrI-like small molecule binding domain-containing protein</fullName>
    </recommendedName>
</protein>
<sequence>MSDKKTKKTLCPAVVIRPTTISDLETESTASMAVLVTTYDDDMINGCQSLYKLMEAVRELLLVNNPINMRWEIKNGTMESTIPDEQPYPIWWGRIDFDVNVQQPREVSEFILGGPKRFGND</sequence>
<comment type="caution">
    <text evidence="1">The sequence shown here is derived from an EMBL/GenBank/DDBJ whole genome shotgun (WGS) entry which is preliminary data.</text>
</comment>
<organism evidence="1 2">
    <name type="scientific">Megasphaera hexanoica</name>
    <dbReference type="NCBI Taxonomy" id="1675036"/>
    <lineage>
        <taxon>Bacteria</taxon>
        <taxon>Bacillati</taxon>
        <taxon>Bacillota</taxon>
        <taxon>Negativicutes</taxon>
        <taxon>Veillonellales</taxon>
        <taxon>Veillonellaceae</taxon>
        <taxon>Megasphaera</taxon>
    </lineage>
</organism>
<reference evidence="1 2" key="1">
    <citation type="submission" date="2024-10" db="EMBL/GenBank/DDBJ databases">
        <authorList>
            <person name="Sang B.-I."/>
            <person name="Prabhaharan D."/>
        </authorList>
    </citation>
    <scope>NUCLEOTIDE SEQUENCE [LARGE SCALE GENOMIC DNA]</scope>
    <source>
        <strain evidence="1 2">MH</strain>
    </source>
</reference>
<evidence type="ECO:0008006" key="3">
    <source>
        <dbReference type="Google" id="ProtNLM"/>
    </source>
</evidence>
<gene>
    <name evidence="1" type="ORF">ACGTZG_08745</name>
</gene>
<name>A0ABW7DQ35_9FIRM</name>
<accession>A0ABW7DQ35</accession>
<evidence type="ECO:0000313" key="1">
    <source>
        <dbReference type="EMBL" id="MFG6273274.1"/>
    </source>
</evidence>
<dbReference type="EMBL" id="JBIEKR010000006">
    <property type="protein sequence ID" value="MFG6273274.1"/>
    <property type="molecule type" value="Genomic_DNA"/>
</dbReference>
<dbReference type="Proteomes" id="UP001605989">
    <property type="component" value="Unassembled WGS sequence"/>
</dbReference>
<keyword evidence="2" id="KW-1185">Reference proteome</keyword>
<evidence type="ECO:0000313" key="2">
    <source>
        <dbReference type="Proteomes" id="UP001605989"/>
    </source>
</evidence>
<proteinExistence type="predicted"/>